<accession>A0A5N6R1J2</accession>
<dbReference type="Proteomes" id="UP000327013">
    <property type="component" value="Chromosome 3"/>
</dbReference>
<name>A0A5N6R1J2_9ROSI</name>
<keyword evidence="2" id="KW-1185">Reference proteome</keyword>
<proteinExistence type="predicted"/>
<dbReference type="EMBL" id="CM017323">
    <property type="protein sequence ID" value="KAE8022842.1"/>
    <property type="molecule type" value="Genomic_DNA"/>
</dbReference>
<dbReference type="AlphaFoldDB" id="A0A5N6R1J2"/>
<reference evidence="1 2" key="1">
    <citation type="submission" date="2019-06" db="EMBL/GenBank/DDBJ databases">
        <title>A chromosomal-level reference genome of Carpinus fangiana (Coryloideae, Betulaceae).</title>
        <authorList>
            <person name="Yang X."/>
            <person name="Wang Z."/>
            <person name="Zhang L."/>
            <person name="Hao G."/>
            <person name="Liu J."/>
            <person name="Yang Y."/>
        </authorList>
    </citation>
    <scope>NUCLEOTIDE SEQUENCE [LARGE SCALE GENOMIC DNA]</scope>
    <source>
        <strain evidence="1">Cfa_2016G</strain>
        <tissue evidence="1">Leaf</tissue>
    </source>
</reference>
<protein>
    <submittedName>
        <fullName evidence="1">Uncharacterized protein</fullName>
    </submittedName>
</protein>
<gene>
    <name evidence="1" type="ORF">FH972_008611</name>
</gene>
<evidence type="ECO:0000313" key="1">
    <source>
        <dbReference type="EMBL" id="KAE8022842.1"/>
    </source>
</evidence>
<evidence type="ECO:0000313" key="2">
    <source>
        <dbReference type="Proteomes" id="UP000327013"/>
    </source>
</evidence>
<organism evidence="1 2">
    <name type="scientific">Carpinus fangiana</name>
    <dbReference type="NCBI Taxonomy" id="176857"/>
    <lineage>
        <taxon>Eukaryota</taxon>
        <taxon>Viridiplantae</taxon>
        <taxon>Streptophyta</taxon>
        <taxon>Embryophyta</taxon>
        <taxon>Tracheophyta</taxon>
        <taxon>Spermatophyta</taxon>
        <taxon>Magnoliopsida</taxon>
        <taxon>eudicotyledons</taxon>
        <taxon>Gunneridae</taxon>
        <taxon>Pentapetalae</taxon>
        <taxon>rosids</taxon>
        <taxon>fabids</taxon>
        <taxon>Fagales</taxon>
        <taxon>Betulaceae</taxon>
        <taxon>Carpinus</taxon>
    </lineage>
</organism>
<sequence>MKFVTRNNVFHRFRLGLEENFVSHVLIKSPLPKVKAHHVFKQKIGLPPQLVKHAFHIKPPFKWVMNSQAREAPTSGQDPVEEADLEVRDMSQVDLSSTQLYGPPVGLLAALDVLDAGVLDT</sequence>